<dbReference type="PANTHER" id="PTHR30250:SF21">
    <property type="entry name" value="LIPID II FLIPPASE MURJ"/>
    <property type="match status" value="1"/>
</dbReference>
<reference evidence="7 8" key="1">
    <citation type="submission" date="2018-11" db="EMBL/GenBank/DDBJ databases">
        <title>Clostridium sp. nov., a member of the family Erysipelotrichaceae isolated from pig faeces.</title>
        <authorList>
            <person name="Chang Y.-H."/>
        </authorList>
    </citation>
    <scope>NUCLEOTIDE SEQUENCE [LARGE SCALE GENOMIC DNA]</scope>
    <source>
        <strain evidence="7 8">YH-panp20</strain>
    </source>
</reference>
<keyword evidence="8" id="KW-1185">Reference proteome</keyword>
<name>A0A3N0I1I0_9FIRM</name>
<proteinExistence type="predicted"/>
<feature type="transmembrane region" description="Helical" evidence="6">
    <location>
        <begin position="12"/>
        <end position="35"/>
    </location>
</feature>
<feature type="transmembrane region" description="Helical" evidence="6">
    <location>
        <begin position="374"/>
        <end position="396"/>
    </location>
</feature>
<comment type="caution">
    <text evidence="7">The sequence shown here is derived from an EMBL/GenBank/DDBJ whole genome shotgun (WGS) entry which is preliminary data.</text>
</comment>
<feature type="transmembrane region" description="Helical" evidence="6">
    <location>
        <begin position="127"/>
        <end position="148"/>
    </location>
</feature>
<keyword evidence="4 6" id="KW-1133">Transmembrane helix</keyword>
<evidence type="ECO:0000256" key="4">
    <source>
        <dbReference type="ARBA" id="ARBA00022989"/>
    </source>
</evidence>
<dbReference type="GO" id="GO:0005886">
    <property type="term" value="C:plasma membrane"/>
    <property type="evidence" value="ECO:0007669"/>
    <property type="project" value="UniProtKB-SubCell"/>
</dbReference>
<organism evidence="7 8">
    <name type="scientific">Absicoccus porci</name>
    <dbReference type="NCBI Taxonomy" id="2486576"/>
    <lineage>
        <taxon>Bacteria</taxon>
        <taxon>Bacillati</taxon>
        <taxon>Bacillota</taxon>
        <taxon>Erysipelotrichia</taxon>
        <taxon>Erysipelotrichales</taxon>
        <taxon>Erysipelotrichaceae</taxon>
        <taxon>Absicoccus</taxon>
    </lineage>
</organism>
<evidence type="ECO:0000256" key="6">
    <source>
        <dbReference type="SAM" id="Phobius"/>
    </source>
</evidence>
<dbReference type="OrthoDB" id="9775950at2"/>
<keyword evidence="3 6" id="KW-0812">Transmembrane</keyword>
<dbReference type="InterPro" id="IPR002797">
    <property type="entry name" value="Polysacc_synth"/>
</dbReference>
<evidence type="ECO:0000313" key="8">
    <source>
        <dbReference type="Proteomes" id="UP000276568"/>
    </source>
</evidence>
<dbReference type="EMBL" id="RJQC01000002">
    <property type="protein sequence ID" value="RNM30202.1"/>
    <property type="molecule type" value="Genomic_DNA"/>
</dbReference>
<evidence type="ECO:0000256" key="2">
    <source>
        <dbReference type="ARBA" id="ARBA00022475"/>
    </source>
</evidence>
<evidence type="ECO:0000313" key="7">
    <source>
        <dbReference type="EMBL" id="RNM30202.1"/>
    </source>
</evidence>
<feature type="transmembrane region" description="Helical" evidence="6">
    <location>
        <begin position="193"/>
        <end position="211"/>
    </location>
</feature>
<dbReference type="RefSeq" id="WP_128520131.1">
    <property type="nucleotide sequence ID" value="NZ_JALFCT010000001.1"/>
</dbReference>
<dbReference type="PANTHER" id="PTHR30250">
    <property type="entry name" value="PST FAMILY PREDICTED COLANIC ACID TRANSPORTER"/>
    <property type="match status" value="1"/>
</dbReference>
<dbReference type="Pfam" id="PF01943">
    <property type="entry name" value="Polysacc_synt"/>
    <property type="match status" value="1"/>
</dbReference>
<dbReference type="AlphaFoldDB" id="A0A3N0I1I0"/>
<accession>A0A3N0I1I0</accession>
<feature type="transmembrane region" description="Helical" evidence="6">
    <location>
        <begin position="245"/>
        <end position="265"/>
    </location>
</feature>
<feature type="transmembrane region" description="Helical" evidence="6">
    <location>
        <begin position="464"/>
        <end position="483"/>
    </location>
</feature>
<keyword evidence="2" id="KW-1003">Cell membrane</keyword>
<feature type="transmembrane region" description="Helical" evidence="6">
    <location>
        <begin position="333"/>
        <end position="354"/>
    </location>
</feature>
<evidence type="ECO:0000256" key="3">
    <source>
        <dbReference type="ARBA" id="ARBA00022692"/>
    </source>
</evidence>
<comment type="subcellular location">
    <subcellularLocation>
        <location evidence="1">Cell membrane</location>
        <topology evidence="1">Multi-pass membrane protein</topology>
    </subcellularLocation>
</comment>
<feature type="transmembrane region" description="Helical" evidence="6">
    <location>
        <begin position="300"/>
        <end position="321"/>
    </location>
</feature>
<sequence>MENQSKVKKSIILSGLVGTGGLFVAKLIGIIYAIPFSSILGNVKYMGYYGQAYNIYSYVLNVFTAGFPFAIATMVSKYTVLDDPKTVLLVKKVSIAMLSLLGFVGMLLLMAFSGVLAPLMIAGDPTIMANVLRILAIALFFVPVLSAFRGYYQGLKEMGEYAFSQAFEQIFRVGFLLSAACLMVYVLHWERKWALYASVLSTTVAAIAGIVQIRHFDKTRSQEIIDQARAQTTPSLKRNEIIKELVLLAIPYLISSLLGYSQQIYNAVLLPAGLKAYYPSEAKVSSIISATTYVGVKMTAIPMVLAPGFTAAIIPHITSALTKHNKRLIQKNVVDCLGVVLYIGLPVSFCLFAYSAPLNYTLFYTDDLNTSTMVLQWLTLESITGTLLPVVTNLMMALKLQPLVLKRMIINAIIKGVLMVPMTMMMGFGGAVLASLIADGYLFFSNLHQIKIHYHISYKRVWQIVFRVCIGLLALWITSMLLTHLGLGSVSSRKIVCFITMCINGLISLIVFMIVTIALKVPELAFHVHIGRPKKEAQ</sequence>
<evidence type="ECO:0000256" key="5">
    <source>
        <dbReference type="ARBA" id="ARBA00023136"/>
    </source>
</evidence>
<keyword evidence="5 6" id="KW-0472">Membrane</keyword>
<dbReference type="InterPro" id="IPR050833">
    <property type="entry name" value="Poly_Biosynth_Transport"/>
</dbReference>
<dbReference type="Proteomes" id="UP000276568">
    <property type="component" value="Unassembled WGS sequence"/>
</dbReference>
<feature type="transmembrane region" description="Helical" evidence="6">
    <location>
        <begin position="417"/>
        <end position="444"/>
    </location>
</feature>
<feature type="transmembrane region" description="Helical" evidence="6">
    <location>
        <begin position="95"/>
        <end position="121"/>
    </location>
</feature>
<feature type="transmembrane region" description="Helical" evidence="6">
    <location>
        <begin position="169"/>
        <end position="187"/>
    </location>
</feature>
<feature type="transmembrane region" description="Helical" evidence="6">
    <location>
        <begin position="55"/>
        <end position="75"/>
    </location>
</feature>
<evidence type="ECO:0000256" key="1">
    <source>
        <dbReference type="ARBA" id="ARBA00004651"/>
    </source>
</evidence>
<protein>
    <submittedName>
        <fullName evidence="7">Teichoic acid transporter</fullName>
    </submittedName>
</protein>
<feature type="transmembrane region" description="Helical" evidence="6">
    <location>
        <begin position="495"/>
        <end position="519"/>
    </location>
</feature>
<gene>
    <name evidence="7" type="ORF">EDX97_05210</name>
</gene>